<evidence type="ECO:0000313" key="1">
    <source>
        <dbReference type="EMBL" id="KAL3310396.1"/>
    </source>
</evidence>
<proteinExistence type="predicted"/>
<evidence type="ECO:0000313" key="2">
    <source>
        <dbReference type="Proteomes" id="UP001626550"/>
    </source>
</evidence>
<dbReference type="EMBL" id="JBJKFK010002997">
    <property type="protein sequence ID" value="KAL3310396.1"/>
    <property type="molecule type" value="Genomic_DNA"/>
</dbReference>
<reference evidence="1 2" key="1">
    <citation type="submission" date="2024-11" db="EMBL/GenBank/DDBJ databases">
        <title>Adaptive evolution of stress response genes in parasites aligns with host niche diversity.</title>
        <authorList>
            <person name="Hahn C."/>
            <person name="Resl P."/>
        </authorList>
    </citation>
    <scope>NUCLEOTIDE SEQUENCE [LARGE SCALE GENOMIC DNA]</scope>
    <source>
        <strain evidence="1">EGGRZ-B1_66</strain>
        <tissue evidence="1">Body</tissue>
    </source>
</reference>
<dbReference type="AlphaFoldDB" id="A0ABD2PSE0"/>
<keyword evidence="2" id="KW-1185">Reference proteome</keyword>
<dbReference type="Proteomes" id="UP001626550">
    <property type="component" value="Unassembled WGS sequence"/>
</dbReference>
<gene>
    <name evidence="1" type="ORF">Ciccas_011041</name>
</gene>
<organism evidence="1 2">
    <name type="scientific">Cichlidogyrus casuarinus</name>
    <dbReference type="NCBI Taxonomy" id="1844966"/>
    <lineage>
        <taxon>Eukaryota</taxon>
        <taxon>Metazoa</taxon>
        <taxon>Spiralia</taxon>
        <taxon>Lophotrochozoa</taxon>
        <taxon>Platyhelminthes</taxon>
        <taxon>Monogenea</taxon>
        <taxon>Monopisthocotylea</taxon>
        <taxon>Dactylogyridea</taxon>
        <taxon>Ancyrocephalidae</taxon>
        <taxon>Cichlidogyrus</taxon>
    </lineage>
</organism>
<name>A0ABD2PSE0_9PLAT</name>
<protein>
    <submittedName>
        <fullName evidence="1">Uncharacterized protein</fullName>
    </submittedName>
</protein>
<comment type="caution">
    <text evidence="1">The sequence shown here is derived from an EMBL/GenBank/DDBJ whole genome shotgun (WGS) entry which is preliminary data.</text>
</comment>
<accession>A0ABD2PSE0</accession>
<sequence length="54" mass="6157">MLMEMLRRVTRSTIMCVPTANTIIASLVTMKVPKNQKNFTSILCRSGPTKMKFH</sequence>